<name>A0A0L0TC47_ALLM3</name>
<dbReference type="Proteomes" id="UP000054350">
    <property type="component" value="Unassembled WGS sequence"/>
</dbReference>
<evidence type="ECO:0000313" key="2">
    <source>
        <dbReference type="Proteomes" id="UP000054350"/>
    </source>
</evidence>
<protein>
    <recommendedName>
        <fullName evidence="3">F-box domain-containing protein</fullName>
    </recommendedName>
</protein>
<evidence type="ECO:0000313" key="1">
    <source>
        <dbReference type="EMBL" id="KNE72291.1"/>
    </source>
</evidence>
<dbReference type="VEuPathDB" id="FungiDB:AMAG_16781"/>
<organism evidence="1 2">
    <name type="scientific">Allomyces macrogynus (strain ATCC 38327)</name>
    <name type="common">Allomyces javanicus var. macrogynus</name>
    <dbReference type="NCBI Taxonomy" id="578462"/>
    <lineage>
        <taxon>Eukaryota</taxon>
        <taxon>Fungi</taxon>
        <taxon>Fungi incertae sedis</taxon>
        <taxon>Blastocladiomycota</taxon>
        <taxon>Blastocladiomycetes</taxon>
        <taxon>Blastocladiales</taxon>
        <taxon>Blastocladiaceae</taxon>
        <taxon>Allomyces</taxon>
    </lineage>
</organism>
<keyword evidence="2" id="KW-1185">Reference proteome</keyword>
<gene>
    <name evidence="1" type="ORF">AMAG_16781</name>
</gene>
<reference evidence="2" key="2">
    <citation type="submission" date="2009-11" db="EMBL/GenBank/DDBJ databases">
        <title>The Genome Sequence of Allomyces macrogynus strain ATCC 38327.</title>
        <authorList>
            <consortium name="The Broad Institute Genome Sequencing Platform"/>
            <person name="Russ C."/>
            <person name="Cuomo C."/>
            <person name="Shea T."/>
            <person name="Young S.K."/>
            <person name="Zeng Q."/>
            <person name="Koehrsen M."/>
            <person name="Haas B."/>
            <person name="Borodovsky M."/>
            <person name="Guigo R."/>
            <person name="Alvarado L."/>
            <person name="Berlin A."/>
            <person name="Borenstein D."/>
            <person name="Chen Z."/>
            <person name="Engels R."/>
            <person name="Freedman E."/>
            <person name="Gellesch M."/>
            <person name="Goldberg J."/>
            <person name="Griggs A."/>
            <person name="Gujja S."/>
            <person name="Heiman D."/>
            <person name="Hepburn T."/>
            <person name="Howarth C."/>
            <person name="Jen D."/>
            <person name="Larson L."/>
            <person name="Lewis B."/>
            <person name="Mehta T."/>
            <person name="Park D."/>
            <person name="Pearson M."/>
            <person name="Roberts A."/>
            <person name="Saif S."/>
            <person name="Shenoy N."/>
            <person name="Sisk P."/>
            <person name="Stolte C."/>
            <person name="Sykes S."/>
            <person name="Walk T."/>
            <person name="White J."/>
            <person name="Yandava C."/>
            <person name="Burger G."/>
            <person name="Gray M.W."/>
            <person name="Holland P.W.H."/>
            <person name="King N."/>
            <person name="Lang F.B.F."/>
            <person name="Roger A.J."/>
            <person name="Ruiz-Trillo I."/>
            <person name="Lander E."/>
            <person name="Nusbaum C."/>
        </authorList>
    </citation>
    <scope>NUCLEOTIDE SEQUENCE [LARGE SCALE GENOMIC DNA]</scope>
    <source>
        <strain evidence="2">ATCC 38327</strain>
    </source>
</reference>
<proteinExistence type="predicted"/>
<dbReference type="OrthoDB" id="10527497at2759"/>
<reference evidence="1 2" key="1">
    <citation type="submission" date="2009-11" db="EMBL/GenBank/DDBJ databases">
        <title>Annotation of Allomyces macrogynus ATCC 38327.</title>
        <authorList>
            <consortium name="The Broad Institute Genome Sequencing Platform"/>
            <person name="Russ C."/>
            <person name="Cuomo C."/>
            <person name="Burger G."/>
            <person name="Gray M.W."/>
            <person name="Holland P.W.H."/>
            <person name="King N."/>
            <person name="Lang F.B.F."/>
            <person name="Roger A.J."/>
            <person name="Ruiz-Trillo I."/>
            <person name="Young S.K."/>
            <person name="Zeng Q."/>
            <person name="Gargeya S."/>
            <person name="Fitzgerald M."/>
            <person name="Haas B."/>
            <person name="Abouelleil A."/>
            <person name="Alvarado L."/>
            <person name="Arachchi H.M."/>
            <person name="Berlin A."/>
            <person name="Chapman S.B."/>
            <person name="Gearin G."/>
            <person name="Goldberg J."/>
            <person name="Griggs A."/>
            <person name="Gujja S."/>
            <person name="Hansen M."/>
            <person name="Heiman D."/>
            <person name="Howarth C."/>
            <person name="Larimer J."/>
            <person name="Lui A."/>
            <person name="MacDonald P.J.P."/>
            <person name="McCowen C."/>
            <person name="Montmayeur A."/>
            <person name="Murphy C."/>
            <person name="Neiman D."/>
            <person name="Pearson M."/>
            <person name="Priest M."/>
            <person name="Roberts A."/>
            <person name="Saif S."/>
            <person name="Shea T."/>
            <person name="Sisk P."/>
            <person name="Stolte C."/>
            <person name="Sykes S."/>
            <person name="Wortman J."/>
            <person name="Nusbaum C."/>
            <person name="Birren B."/>
        </authorList>
    </citation>
    <scope>NUCLEOTIDE SEQUENCE [LARGE SCALE GENOMIC DNA]</scope>
    <source>
        <strain evidence="1 2">ATCC 38327</strain>
    </source>
</reference>
<dbReference type="EMBL" id="GG745378">
    <property type="protein sequence ID" value="KNE72291.1"/>
    <property type="molecule type" value="Genomic_DNA"/>
</dbReference>
<evidence type="ECO:0008006" key="3">
    <source>
        <dbReference type="Google" id="ProtNLM"/>
    </source>
</evidence>
<dbReference type="InterPro" id="IPR032675">
    <property type="entry name" value="LRR_dom_sf"/>
</dbReference>
<dbReference type="AlphaFoldDB" id="A0A0L0TC47"/>
<accession>A0A0L0TC47</accession>
<sequence>MTTTKLQSHLSPLESLPVHILESISQLLTDRFDRASLLRLALASPALYAPAVATAIHTASYLWQALHLEHDAPFRVAGRQVIRGAREGEIGYLLRPDQPPAIYFGMPNLKVLPPRVEQLPWNVARARSALSPMPRFQRVRVIGPMPPRSLRSLYLADATLGLIPAALSTARHVRCKFDTTASARRQLDALTRSGGFPPMLKTLFVQFQRTIMEESAGIAVFVHLAALTAASHIRRLVIALDDHHISRPDLIADCVANGITELLVHGLPRSLISLKLSGLVEFSVLNRVAKDELDVVAVPWPMTLKSLQFDLGSTAGRGMGALTSRFLANLPVGLTELRLSDILVTDTVVLDRIRASLVPSLTSLTVILAEAFAPLEVALHGLHQLVVAVVAACPALNKLNLVLSHSGIGEPETWAFLMEHTIPLLADLPIKDLGLAGFQLSAEAMSTQFLATIVFTLPQLEALNLSNNRDLRPGLVFFLVRALPSLKRLTLPTFTDSPVSEVVEQLLKINPRLHIEREY</sequence>
<dbReference type="Gene3D" id="3.80.10.10">
    <property type="entry name" value="Ribonuclease Inhibitor"/>
    <property type="match status" value="1"/>
</dbReference>
<dbReference type="SUPFAM" id="SSF52047">
    <property type="entry name" value="RNI-like"/>
    <property type="match status" value="1"/>
</dbReference>